<comment type="caution">
    <text evidence="2">The sequence shown here is derived from an EMBL/GenBank/DDBJ whole genome shotgun (WGS) entry which is preliminary data.</text>
</comment>
<accession>A0A9N9D3T5</accession>
<gene>
    <name evidence="2" type="ORF">FMOSSE_LOCUS10274</name>
</gene>
<keyword evidence="3" id="KW-1185">Reference proteome</keyword>
<protein>
    <submittedName>
        <fullName evidence="2">4495_t:CDS:1</fullName>
    </submittedName>
</protein>
<evidence type="ECO:0000256" key="1">
    <source>
        <dbReference type="SAM" id="MobiDB-lite"/>
    </source>
</evidence>
<sequence length="48" mass="5624">MVTHHFLISPAPPTSWVSNWHNRFKQGRPPTLEDSQTHDWHSLSFDTP</sequence>
<organism evidence="2 3">
    <name type="scientific">Funneliformis mosseae</name>
    <name type="common">Endomycorrhizal fungus</name>
    <name type="synonym">Glomus mosseae</name>
    <dbReference type="NCBI Taxonomy" id="27381"/>
    <lineage>
        <taxon>Eukaryota</taxon>
        <taxon>Fungi</taxon>
        <taxon>Fungi incertae sedis</taxon>
        <taxon>Mucoromycota</taxon>
        <taxon>Glomeromycotina</taxon>
        <taxon>Glomeromycetes</taxon>
        <taxon>Glomerales</taxon>
        <taxon>Glomeraceae</taxon>
        <taxon>Funneliformis</taxon>
    </lineage>
</organism>
<dbReference type="EMBL" id="CAJVPP010003322">
    <property type="protein sequence ID" value="CAG8626690.1"/>
    <property type="molecule type" value="Genomic_DNA"/>
</dbReference>
<name>A0A9N9D3T5_FUNMO</name>
<dbReference type="Proteomes" id="UP000789375">
    <property type="component" value="Unassembled WGS sequence"/>
</dbReference>
<evidence type="ECO:0000313" key="2">
    <source>
        <dbReference type="EMBL" id="CAG8626690.1"/>
    </source>
</evidence>
<evidence type="ECO:0000313" key="3">
    <source>
        <dbReference type="Proteomes" id="UP000789375"/>
    </source>
</evidence>
<feature type="region of interest" description="Disordered" evidence="1">
    <location>
        <begin position="27"/>
        <end position="48"/>
    </location>
</feature>
<dbReference type="AlphaFoldDB" id="A0A9N9D3T5"/>
<proteinExistence type="predicted"/>
<reference evidence="2" key="1">
    <citation type="submission" date="2021-06" db="EMBL/GenBank/DDBJ databases">
        <authorList>
            <person name="Kallberg Y."/>
            <person name="Tangrot J."/>
            <person name="Rosling A."/>
        </authorList>
    </citation>
    <scope>NUCLEOTIDE SEQUENCE</scope>
    <source>
        <strain evidence="2">87-6 pot B 2015</strain>
    </source>
</reference>